<dbReference type="Gene3D" id="3.30.950.10">
    <property type="entry name" value="Methyltransferase, Cobalt-precorrin-4 Transmethylase, Domain 2"/>
    <property type="match status" value="1"/>
</dbReference>
<dbReference type="STRING" id="553467.SAMN04488063_3186"/>
<evidence type="ECO:0000256" key="3">
    <source>
        <dbReference type="ARBA" id="ARBA00022603"/>
    </source>
</evidence>
<dbReference type="EMBL" id="FOOQ01000005">
    <property type="protein sequence ID" value="SFG87619.1"/>
    <property type="molecule type" value="Genomic_DNA"/>
</dbReference>
<keyword evidence="8" id="KW-1185">Reference proteome</keyword>
<evidence type="ECO:0000256" key="1">
    <source>
        <dbReference type="ARBA" id="ARBA00004953"/>
    </source>
</evidence>
<dbReference type="RefSeq" id="WP_092893552.1">
    <property type="nucleotide sequence ID" value="NZ_FOOQ01000005.1"/>
</dbReference>
<dbReference type="CDD" id="cd11644">
    <property type="entry name" value="Precorrin-6Y-MT"/>
    <property type="match status" value="1"/>
</dbReference>
<dbReference type="UniPathway" id="UPA00148"/>
<keyword evidence="3 7" id="KW-0489">Methyltransferase</keyword>
<dbReference type="NCBIfam" id="TIGR02467">
    <property type="entry name" value="CbiE"/>
    <property type="match status" value="1"/>
</dbReference>
<dbReference type="SUPFAM" id="SSF53790">
    <property type="entry name" value="Tetrapyrrole methylase"/>
    <property type="match status" value="1"/>
</dbReference>
<dbReference type="InterPro" id="IPR050714">
    <property type="entry name" value="Cobalamin_biosynth_MTase"/>
</dbReference>
<protein>
    <submittedName>
        <fullName evidence="7">Precorrin-6Y C5,15-methyltransferase (Decarboxylating)</fullName>
    </submittedName>
</protein>
<dbReference type="Gene3D" id="3.40.1010.10">
    <property type="entry name" value="Cobalt-precorrin-4 Transmethylase, Domain 1"/>
    <property type="match status" value="1"/>
</dbReference>
<dbReference type="GO" id="GO:0032259">
    <property type="term" value="P:methylation"/>
    <property type="evidence" value="ECO:0007669"/>
    <property type="project" value="UniProtKB-KW"/>
</dbReference>
<gene>
    <name evidence="7" type="ORF">SAMN04488063_3186</name>
</gene>
<organism evidence="7 8">
    <name type="scientific">Halopelagius inordinatus</name>
    <dbReference type="NCBI Taxonomy" id="553467"/>
    <lineage>
        <taxon>Archaea</taxon>
        <taxon>Methanobacteriati</taxon>
        <taxon>Methanobacteriota</taxon>
        <taxon>Stenosarchaea group</taxon>
        <taxon>Halobacteria</taxon>
        <taxon>Halobacteriales</taxon>
        <taxon>Haloferacaceae</taxon>
    </lineage>
</organism>
<keyword evidence="2" id="KW-0169">Cobalamin biosynthesis</keyword>
<evidence type="ECO:0000313" key="8">
    <source>
        <dbReference type="Proteomes" id="UP000198876"/>
    </source>
</evidence>
<dbReference type="Proteomes" id="UP000198876">
    <property type="component" value="Unassembled WGS sequence"/>
</dbReference>
<feature type="domain" description="Tetrapyrrole methylase" evidence="6">
    <location>
        <begin position="32"/>
        <end position="230"/>
    </location>
</feature>
<dbReference type="InterPro" id="IPR014776">
    <property type="entry name" value="4pyrrole_Mease_sub2"/>
</dbReference>
<dbReference type="InterPro" id="IPR000878">
    <property type="entry name" value="4pyrrol_Mease"/>
</dbReference>
<keyword evidence="4 7" id="KW-0808">Transferase</keyword>
<evidence type="ECO:0000259" key="6">
    <source>
        <dbReference type="Pfam" id="PF00590"/>
    </source>
</evidence>
<evidence type="ECO:0000313" key="7">
    <source>
        <dbReference type="EMBL" id="SFG87619.1"/>
    </source>
</evidence>
<dbReference type="GO" id="GO:0008276">
    <property type="term" value="F:protein methyltransferase activity"/>
    <property type="evidence" value="ECO:0007669"/>
    <property type="project" value="InterPro"/>
</dbReference>
<evidence type="ECO:0000256" key="2">
    <source>
        <dbReference type="ARBA" id="ARBA00022573"/>
    </source>
</evidence>
<evidence type="ECO:0000256" key="5">
    <source>
        <dbReference type="ARBA" id="ARBA00022691"/>
    </source>
</evidence>
<reference evidence="8" key="1">
    <citation type="submission" date="2016-10" db="EMBL/GenBank/DDBJ databases">
        <authorList>
            <person name="Varghese N."/>
            <person name="Submissions S."/>
        </authorList>
    </citation>
    <scope>NUCLEOTIDE SEQUENCE [LARGE SCALE GENOMIC DNA]</scope>
    <source>
        <strain evidence="8">CGMCC 1.7739</strain>
    </source>
</reference>
<accession>A0A1I2VGQ9</accession>
<dbReference type="OrthoDB" id="42238at2157"/>
<proteinExistence type="predicted"/>
<dbReference type="PANTHER" id="PTHR43182:SF1">
    <property type="entry name" value="COBALT-PRECORRIN-7 C(5)-METHYLTRANSFERASE"/>
    <property type="match status" value="1"/>
</dbReference>
<evidence type="ECO:0000256" key="4">
    <source>
        <dbReference type="ARBA" id="ARBA00022679"/>
    </source>
</evidence>
<keyword evidence="5" id="KW-0949">S-adenosyl-L-methionine</keyword>
<dbReference type="InterPro" id="IPR035996">
    <property type="entry name" value="4pyrrol_Methylase_sf"/>
</dbReference>
<comment type="pathway">
    <text evidence="1">Cofactor biosynthesis; adenosylcobalamin biosynthesis.</text>
</comment>
<sequence>MAGNDSLTTDDPGAVAASAPERLGDAASDSAVLAVGVGPGSPEFLTERAVRAVSDADAVVGFGSVLDVVRDRTDATLYDCSYDDQTETIASFADAVADADARGVAVLWGDPNVSGHQFVGRVERAVEAPVRIVPGVSSVQVAAARARTPIDESTVVSLHRRGDLSAHLDRLALAAAETHLLVIPRPPDVMPESVAAHLCEAGVDPETPAFVFERLTFPEETRTETTLGSLASADAAASDSDAESRFHHLSILVVRR</sequence>
<dbReference type="InterPro" id="IPR014777">
    <property type="entry name" value="4pyrrole_Mease_sub1"/>
</dbReference>
<dbReference type="AlphaFoldDB" id="A0A1I2VGQ9"/>
<dbReference type="PANTHER" id="PTHR43182">
    <property type="entry name" value="COBALT-PRECORRIN-6B C(15)-METHYLTRANSFERASE (DECARBOXYLATING)"/>
    <property type="match status" value="1"/>
</dbReference>
<dbReference type="Pfam" id="PF00590">
    <property type="entry name" value="TP_methylase"/>
    <property type="match status" value="1"/>
</dbReference>
<name>A0A1I2VGQ9_9EURY</name>
<dbReference type="InterPro" id="IPR012818">
    <property type="entry name" value="CbiE"/>
</dbReference>
<dbReference type="GO" id="GO:0009236">
    <property type="term" value="P:cobalamin biosynthetic process"/>
    <property type="evidence" value="ECO:0007669"/>
    <property type="project" value="UniProtKB-UniPathway"/>
</dbReference>